<evidence type="ECO:0000256" key="11">
    <source>
        <dbReference type="SAM" id="Phobius"/>
    </source>
</evidence>
<organism evidence="13 14">
    <name type="scientific">Clostridium isatidis</name>
    <dbReference type="NCBI Taxonomy" id="182773"/>
    <lineage>
        <taxon>Bacteria</taxon>
        <taxon>Bacillati</taxon>
        <taxon>Bacillota</taxon>
        <taxon>Clostridia</taxon>
        <taxon>Eubacteriales</taxon>
        <taxon>Clostridiaceae</taxon>
        <taxon>Clostridium</taxon>
    </lineage>
</organism>
<dbReference type="GO" id="GO:0015031">
    <property type="term" value="P:protein transport"/>
    <property type="evidence" value="ECO:0007669"/>
    <property type="project" value="UniProtKB-KW"/>
</dbReference>
<sequence length="248" mass="28086">MNGLTQFLTNAFEGLHDWIITLFNMEPSGVSYVLTIAIFTLIIRLLILPLNIKSSRSSARMQEIQPQLNAIQKKYANDPKKMQEEYNKCLKENNASMFGGCLPSLLPLPILFALYAVFNSISPDAMKSASFLWIPNVFEKDPIFILPVLAFLSTYLPTMLLSKATPKTENGPNMGSMNIMMAGMMGIMALNFKAILVIYWVIGGVIQLIQTYFVNYLPAKKKQKEKEELEKYKVMENAKKATPKTRKR</sequence>
<keyword evidence="5" id="KW-0653">Protein transport</keyword>
<feature type="domain" description="Membrane insertase YidC/Oxa/ALB C-terminal" evidence="12">
    <location>
        <begin position="32"/>
        <end position="215"/>
    </location>
</feature>
<feature type="transmembrane region" description="Helical" evidence="11">
    <location>
        <begin position="143"/>
        <end position="162"/>
    </location>
</feature>
<reference evidence="13 14" key="1">
    <citation type="submission" date="2016-08" db="EMBL/GenBank/DDBJ databases">
        <title>Complete Genome Sequence Of The Indigo Reducing Clostridium isatidis DSM15098.</title>
        <authorList>
            <person name="Little G.T."/>
            <person name="Minton N.P."/>
        </authorList>
    </citation>
    <scope>NUCLEOTIDE SEQUENCE [LARGE SCALE GENOMIC DNA]</scope>
    <source>
        <strain evidence="13 14">DSM 15098</strain>
    </source>
</reference>
<feature type="compositionally biased region" description="Basic and acidic residues" evidence="10">
    <location>
        <begin position="224"/>
        <end position="239"/>
    </location>
</feature>
<dbReference type="GO" id="GO:0005886">
    <property type="term" value="C:plasma membrane"/>
    <property type="evidence" value="ECO:0007669"/>
    <property type="project" value="UniProtKB-SubCell"/>
</dbReference>
<dbReference type="GO" id="GO:0051205">
    <property type="term" value="P:protein insertion into membrane"/>
    <property type="evidence" value="ECO:0007669"/>
    <property type="project" value="TreeGrafter"/>
</dbReference>
<evidence type="ECO:0000256" key="1">
    <source>
        <dbReference type="ARBA" id="ARBA00004651"/>
    </source>
</evidence>
<evidence type="ECO:0000256" key="5">
    <source>
        <dbReference type="ARBA" id="ARBA00022927"/>
    </source>
</evidence>
<dbReference type="PRINTS" id="PR00701">
    <property type="entry name" value="60KDINNERMP"/>
</dbReference>
<keyword evidence="3" id="KW-1003">Cell membrane</keyword>
<evidence type="ECO:0000259" key="12">
    <source>
        <dbReference type="Pfam" id="PF02096"/>
    </source>
</evidence>
<keyword evidence="7 11" id="KW-0472">Membrane</keyword>
<evidence type="ECO:0000256" key="4">
    <source>
        <dbReference type="ARBA" id="ARBA00022692"/>
    </source>
</evidence>
<dbReference type="InterPro" id="IPR001708">
    <property type="entry name" value="YidC/ALB3/OXA1/COX18"/>
</dbReference>
<keyword evidence="2" id="KW-0813">Transport</keyword>
<dbReference type="Proteomes" id="UP000264883">
    <property type="component" value="Chromosome"/>
</dbReference>
<dbReference type="GO" id="GO:0032977">
    <property type="term" value="F:membrane insertase activity"/>
    <property type="evidence" value="ECO:0007669"/>
    <property type="project" value="InterPro"/>
</dbReference>
<dbReference type="InterPro" id="IPR028055">
    <property type="entry name" value="YidC/Oxa/ALB_C"/>
</dbReference>
<keyword evidence="4 9" id="KW-0812">Transmembrane</keyword>
<comment type="similarity">
    <text evidence="9">Belongs to the OXA1/ALB3/YidC family.</text>
</comment>
<evidence type="ECO:0000256" key="9">
    <source>
        <dbReference type="RuleBase" id="RU003945"/>
    </source>
</evidence>
<feature type="transmembrane region" description="Helical" evidence="11">
    <location>
        <begin position="174"/>
        <end position="192"/>
    </location>
</feature>
<comment type="subcellular location">
    <subcellularLocation>
        <location evidence="1">Cell membrane</location>
        <topology evidence="1">Multi-pass membrane protein</topology>
    </subcellularLocation>
    <subcellularLocation>
        <location evidence="9">Membrane</location>
        <topology evidence="9">Multi-pass membrane protein</topology>
    </subcellularLocation>
</comment>
<dbReference type="AlphaFoldDB" id="A0A343JFV7"/>
<dbReference type="EMBL" id="CP016786">
    <property type="protein sequence ID" value="ASW44415.1"/>
    <property type="molecule type" value="Genomic_DNA"/>
</dbReference>
<dbReference type="PANTHER" id="PTHR12428">
    <property type="entry name" value="OXA1"/>
    <property type="match status" value="1"/>
</dbReference>
<feature type="transmembrane region" description="Helical" evidence="11">
    <location>
        <begin position="97"/>
        <end position="118"/>
    </location>
</feature>
<dbReference type="InterPro" id="IPR047196">
    <property type="entry name" value="YidC_ALB_C"/>
</dbReference>
<keyword evidence="8" id="KW-0143">Chaperone</keyword>
<dbReference type="PANTHER" id="PTHR12428:SF65">
    <property type="entry name" value="CYTOCHROME C OXIDASE ASSEMBLY PROTEIN COX18, MITOCHONDRIAL"/>
    <property type="match status" value="1"/>
</dbReference>
<evidence type="ECO:0000256" key="7">
    <source>
        <dbReference type="ARBA" id="ARBA00023136"/>
    </source>
</evidence>
<evidence type="ECO:0000313" key="13">
    <source>
        <dbReference type="EMBL" id="ASW44415.1"/>
    </source>
</evidence>
<keyword evidence="6 11" id="KW-1133">Transmembrane helix</keyword>
<evidence type="ECO:0000256" key="3">
    <source>
        <dbReference type="ARBA" id="ARBA00022475"/>
    </source>
</evidence>
<evidence type="ECO:0000256" key="10">
    <source>
        <dbReference type="SAM" id="MobiDB-lite"/>
    </source>
</evidence>
<proteinExistence type="inferred from homology"/>
<gene>
    <name evidence="13" type="ORF">BEN51_13595</name>
</gene>
<dbReference type="NCBIfam" id="TIGR03592">
    <property type="entry name" value="yidC_oxa1_cterm"/>
    <property type="match status" value="1"/>
</dbReference>
<dbReference type="KEGG" id="cia:BEN51_13595"/>
<evidence type="ECO:0000256" key="2">
    <source>
        <dbReference type="ARBA" id="ARBA00022448"/>
    </source>
</evidence>
<dbReference type="CDD" id="cd20070">
    <property type="entry name" value="5TM_YidC_Alb3"/>
    <property type="match status" value="1"/>
</dbReference>
<protein>
    <submittedName>
        <fullName evidence="13">Membrane protein insertase YidC</fullName>
    </submittedName>
</protein>
<evidence type="ECO:0000256" key="8">
    <source>
        <dbReference type="ARBA" id="ARBA00023186"/>
    </source>
</evidence>
<dbReference type="Pfam" id="PF02096">
    <property type="entry name" value="60KD_IMP"/>
    <property type="match status" value="1"/>
</dbReference>
<feature type="region of interest" description="Disordered" evidence="10">
    <location>
        <begin position="223"/>
        <end position="248"/>
    </location>
</feature>
<dbReference type="OrthoDB" id="9780552at2"/>
<feature type="transmembrane region" description="Helical" evidence="11">
    <location>
        <begin position="198"/>
        <end position="217"/>
    </location>
</feature>
<accession>A0A343JFV7</accession>
<name>A0A343JFV7_9CLOT</name>
<evidence type="ECO:0000313" key="14">
    <source>
        <dbReference type="Proteomes" id="UP000264883"/>
    </source>
</evidence>
<feature type="transmembrane region" description="Helical" evidence="11">
    <location>
        <begin position="32"/>
        <end position="52"/>
    </location>
</feature>
<dbReference type="RefSeq" id="WP_119866540.1">
    <property type="nucleotide sequence ID" value="NZ_CP016786.1"/>
</dbReference>
<keyword evidence="14" id="KW-1185">Reference proteome</keyword>
<evidence type="ECO:0000256" key="6">
    <source>
        <dbReference type="ARBA" id="ARBA00022989"/>
    </source>
</evidence>